<organism evidence="13 14">
    <name type="scientific">Hemibagrus wyckioides</name>
    <dbReference type="NCBI Taxonomy" id="337641"/>
    <lineage>
        <taxon>Eukaryota</taxon>
        <taxon>Metazoa</taxon>
        <taxon>Chordata</taxon>
        <taxon>Craniata</taxon>
        <taxon>Vertebrata</taxon>
        <taxon>Euteleostomi</taxon>
        <taxon>Actinopterygii</taxon>
        <taxon>Neopterygii</taxon>
        <taxon>Teleostei</taxon>
        <taxon>Ostariophysi</taxon>
        <taxon>Siluriformes</taxon>
        <taxon>Bagridae</taxon>
        <taxon>Hemibagrus</taxon>
    </lineage>
</organism>
<dbReference type="SUPFAM" id="SSF56399">
    <property type="entry name" value="ADP-ribosylation"/>
    <property type="match status" value="1"/>
</dbReference>
<evidence type="ECO:0000256" key="2">
    <source>
        <dbReference type="ARBA" id="ARBA00009558"/>
    </source>
</evidence>
<proteinExistence type="inferred from homology"/>
<keyword evidence="12" id="KW-1133">Transmembrane helix</keyword>
<comment type="subcellular location">
    <subcellularLocation>
        <location evidence="1">Secreted</location>
    </subcellularLocation>
</comment>
<evidence type="ECO:0000256" key="10">
    <source>
        <dbReference type="ARBA" id="ARBA00047597"/>
    </source>
</evidence>
<keyword evidence="6 11" id="KW-0808">Transferase</keyword>
<dbReference type="PRINTS" id="PR00970">
    <property type="entry name" value="RIBTRNSFRASE"/>
</dbReference>
<name>A0A9D3NP74_9TELE</name>
<evidence type="ECO:0000256" key="1">
    <source>
        <dbReference type="ARBA" id="ARBA00004613"/>
    </source>
</evidence>
<keyword evidence="7" id="KW-0548">Nucleotidyltransferase</keyword>
<dbReference type="GO" id="GO:0106274">
    <property type="term" value="F:NAD+-protein-arginine ADP-ribosyltransferase activity"/>
    <property type="evidence" value="ECO:0007669"/>
    <property type="project" value="UniProtKB-EC"/>
</dbReference>
<comment type="catalytic activity">
    <reaction evidence="10 11">
        <text>L-arginyl-[protein] + NAD(+) = N(omega)-(ADP-D-ribosyl)-L-arginyl-[protein] + nicotinamide + H(+)</text>
        <dbReference type="Rhea" id="RHEA:19149"/>
        <dbReference type="Rhea" id="RHEA-COMP:10532"/>
        <dbReference type="Rhea" id="RHEA-COMP:15087"/>
        <dbReference type="ChEBI" id="CHEBI:15378"/>
        <dbReference type="ChEBI" id="CHEBI:17154"/>
        <dbReference type="ChEBI" id="CHEBI:29965"/>
        <dbReference type="ChEBI" id="CHEBI:57540"/>
        <dbReference type="ChEBI" id="CHEBI:142554"/>
        <dbReference type="EC" id="2.4.2.31"/>
    </reaction>
</comment>
<dbReference type="GO" id="GO:0016779">
    <property type="term" value="F:nucleotidyltransferase activity"/>
    <property type="evidence" value="ECO:0007669"/>
    <property type="project" value="UniProtKB-KW"/>
</dbReference>
<gene>
    <name evidence="13" type="ORF">KOW79_011139</name>
</gene>
<evidence type="ECO:0000256" key="9">
    <source>
        <dbReference type="ARBA" id="ARBA00023026"/>
    </source>
</evidence>
<protein>
    <recommendedName>
        <fullName evidence="11">NAD(P)(+)--arginine ADP-ribosyltransferase</fullName>
        <ecNumber evidence="11">2.4.2.31</ecNumber>
    </recommendedName>
    <alternativeName>
        <fullName evidence="11">Mono(ADP-ribosyl)transferase</fullName>
    </alternativeName>
</protein>
<keyword evidence="4" id="KW-0800">Toxin</keyword>
<evidence type="ECO:0000256" key="7">
    <source>
        <dbReference type="ARBA" id="ARBA00022695"/>
    </source>
</evidence>
<dbReference type="GO" id="GO:0003950">
    <property type="term" value="F:NAD+ poly-ADP-ribosyltransferase activity"/>
    <property type="evidence" value="ECO:0007669"/>
    <property type="project" value="TreeGrafter"/>
</dbReference>
<keyword evidence="9" id="KW-0843">Virulence</keyword>
<keyword evidence="14" id="KW-1185">Reference proteome</keyword>
<feature type="transmembrane region" description="Helical" evidence="12">
    <location>
        <begin position="6"/>
        <end position="24"/>
    </location>
</feature>
<dbReference type="GO" id="GO:0090729">
    <property type="term" value="F:toxin activity"/>
    <property type="evidence" value="ECO:0007669"/>
    <property type="project" value="UniProtKB-KW"/>
</dbReference>
<keyword evidence="12" id="KW-0472">Membrane</keyword>
<dbReference type="PROSITE" id="PS51996">
    <property type="entry name" value="TR_MART"/>
    <property type="match status" value="1"/>
</dbReference>
<keyword evidence="5 11" id="KW-0328">Glycosyltransferase</keyword>
<dbReference type="EMBL" id="JAHKSW010000013">
    <property type="protein sequence ID" value="KAG7324823.1"/>
    <property type="molecule type" value="Genomic_DNA"/>
</dbReference>
<evidence type="ECO:0000256" key="6">
    <source>
        <dbReference type="ARBA" id="ARBA00022679"/>
    </source>
</evidence>
<evidence type="ECO:0000313" key="14">
    <source>
        <dbReference type="Proteomes" id="UP000824219"/>
    </source>
</evidence>
<evidence type="ECO:0000256" key="8">
    <source>
        <dbReference type="ARBA" id="ARBA00022857"/>
    </source>
</evidence>
<evidence type="ECO:0000256" key="4">
    <source>
        <dbReference type="ARBA" id="ARBA00022656"/>
    </source>
</evidence>
<keyword evidence="3" id="KW-0964">Secreted</keyword>
<keyword evidence="11" id="KW-0520">NAD</keyword>
<dbReference type="AlphaFoldDB" id="A0A9D3NP74"/>
<dbReference type="PANTHER" id="PTHR10339">
    <property type="entry name" value="ADP-RIBOSYLTRANSFERASE"/>
    <property type="match status" value="1"/>
</dbReference>
<sequence length="320" mass="37006">MRKAVFINTTAIIIINTLAVVCTWKKDIVFDLDMAPKSVDDQYMGCGNKMYNEKLELLTMRKAVFINTTAIIITITIIIINTLAVVCTWNDDNVYELDTALDSVDDQYIGCVNESYNLIKTKILQEEFETNQEFENAWNKYSNITDDFTRIIKVYTTHNQLYKQFNDAVGSGRINYRTQFKYKAFHFLLTRAVQMHKVQKCVDVFRRTDVYFKSNDSNPVMRFDRFASTSLRNNIIDFGEISCFKINTCFGANISAISEFPDEEEVLVPPFEKFNITDITTIQNEMNCSVLYTLQSVGNFSNMNCELLKKKARGTVRRGR</sequence>
<dbReference type="PROSITE" id="PS01291">
    <property type="entry name" value="ART"/>
    <property type="match status" value="1"/>
</dbReference>
<reference evidence="13 14" key="1">
    <citation type="submission" date="2021-06" db="EMBL/GenBank/DDBJ databases">
        <title>Chromosome-level genome assembly of the red-tail catfish (Hemibagrus wyckioides).</title>
        <authorList>
            <person name="Shao F."/>
        </authorList>
    </citation>
    <scope>NUCLEOTIDE SEQUENCE [LARGE SCALE GENOMIC DNA]</scope>
    <source>
        <strain evidence="13">EC202008001</strain>
        <tissue evidence="13">Blood</tissue>
    </source>
</reference>
<evidence type="ECO:0000256" key="11">
    <source>
        <dbReference type="RuleBase" id="RU361228"/>
    </source>
</evidence>
<evidence type="ECO:0000313" key="13">
    <source>
        <dbReference type="EMBL" id="KAG7324823.1"/>
    </source>
</evidence>
<evidence type="ECO:0000256" key="12">
    <source>
        <dbReference type="SAM" id="Phobius"/>
    </source>
</evidence>
<dbReference type="InterPro" id="IPR000768">
    <property type="entry name" value="ART"/>
</dbReference>
<dbReference type="OrthoDB" id="423533at2759"/>
<comment type="similarity">
    <text evidence="2 11">Belongs to the Arg-specific ADP-ribosyltransferase family.</text>
</comment>
<dbReference type="EC" id="2.4.2.31" evidence="11"/>
<dbReference type="GO" id="GO:0005576">
    <property type="term" value="C:extracellular region"/>
    <property type="evidence" value="ECO:0007669"/>
    <property type="project" value="UniProtKB-SubCell"/>
</dbReference>
<dbReference type="Gene3D" id="3.90.176.10">
    <property type="entry name" value="Toxin ADP-ribosyltransferase, Chain A, domain 1"/>
    <property type="match status" value="2"/>
</dbReference>
<dbReference type="Proteomes" id="UP000824219">
    <property type="component" value="Linkage Group LG13"/>
</dbReference>
<dbReference type="Pfam" id="PF01129">
    <property type="entry name" value="ART"/>
    <property type="match status" value="1"/>
</dbReference>
<accession>A0A9D3NP74</accession>
<keyword evidence="8 11" id="KW-0521">NADP</keyword>
<evidence type="ECO:0000256" key="5">
    <source>
        <dbReference type="ARBA" id="ARBA00022676"/>
    </source>
</evidence>
<comment type="caution">
    <text evidence="13">The sequence shown here is derived from an EMBL/GenBank/DDBJ whole genome shotgun (WGS) entry which is preliminary data.</text>
</comment>
<dbReference type="InterPro" id="IPR050999">
    <property type="entry name" value="ADP-ribosyltransferase_ARG"/>
</dbReference>
<feature type="transmembrane region" description="Helical" evidence="12">
    <location>
        <begin position="64"/>
        <end position="86"/>
    </location>
</feature>
<keyword evidence="12" id="KW-0812">Transmembrane</keyword>
<dbReference type="PANTHER" id="PTHR10339:SF25">
    <property type="entry name" value="SECRETED EXOENZYME S"/>
    <property type="match status" value="1"/>
</dbReference>
<evidence type="ECO:0000256" key="3">
    <source>
        <dbReference type="ARBA" id="ARBA00022525"/>
    </source>
</evidence>